<organism evidence="6 7">
    <name type="scientific">Brevibacillus fluminis</name>
    <dbReference type="NCBI Taxonomy" id="511487"/>
    <lineage>
        <taxon>Bacteria</taxon>
        <taxon>Bacillati</taxon>
        <taxon>Bacillota</taxon>
        <taxon>Bacilli</taxon>
        <taxon>Bacillales</taxon>
        <taxon>Paenibacillaceae</taxon>
        <taxon>Brevibacillus</taxon>
    </lineage>
</organism>
<evidence type="ECO:0000256" key="3">
    <source>
        <dbReference type="ARBA" id="ARBA00023125"/>
    </source>
</evidence>
<dbReference type="RefSeq" id="WP_122918003.1">
    <property type="nucleotide sequence ID" value="NZ_RHHQ01000008.1"/>
</dbReference>
<dbReference type="EMBL" id="RHHQ01000008">
    <property type="protein sequence ID" value="RNB89749.1"/>
    <property type="molecule type" value="Genomic_DNA"/>
</dbReference>
<dbReference type="SMART" id="SM00422">
    <property type="entry name" value="HTH_MERR"/>
    <property type="match status" value="1"/>
</dbReference>
<accession>A0A3M8DQE9</accession>
<keyword evidence="7" id="KW-1185">Reference proteome</keyword>
<evidence type="ECO:0000256" key="1">
    <source>
        <dbReference type="ARBA" id="ARBA00022491"/>
    </source>
</evidence>
<dbReference type="Pfam" id="PF13411">
    <property type="entry name" value="MerR_1"/>
    <property type="match status" value="1"/>
</dbReference>
<dbReference type="Gene3D" id="1.10.1660.10">
    <property type="match status" value="1"/>
</dbReference>
<keyword evidence="1" id="KW-0678">Repressor</keyword>
<evidence type="ECO:0000313" key="6">
    <source>
        <dbReference type="EMBL" id="RNB89749.1"/>
    </source>
</evidence>
<keyword evidence="2" id="KW-0805">Transcription regulation</keyword>
<dbReference type="PROSITE" id="PS50937">
    <property type="entry name" value="HTH_MERR_2"/>
    <property type="match status" value="1"/>
</dbReference>
<evidence type="ECO:0000313" key="7">
    <source>
        <dbReference type="Proteomes" id="UP000271031"/>
    </source>
</evidence>
<dbReference type="InterPro" id="IPR000551">
    <property type="entry name" value="MerR-type_HTH_dom"/>
</dbReference>
<name>A0A3M8DQE9_9BACL</name>
<evidence type="ECO:0000259" key="5">
    <source>
        <dbReference type="PROSITE" id="PS50937"/>
    </source>
</evidence>
<reference evidence="6 7" key="1">
    <citation type="submission" date="2018-10" db="EMBL/GenBank/DDBJ databases">
        <title>Phylogenomics of Brevibacillus.</title>
        <authorList>
            <person name="Dunlap C."/>
        </authorList>
    </citation>
    <scope>NUCLEOTIDE SEQUENCE [LARGE SCALE GENOMIC DNA]</scope>
    <source>
        <strain evidence="6 7">JCM 15716</strain>
    </source>
</reference>
<dbReference type="OrthoDB" id="1770985at2"/>
<dbReference type="PANTHER" id="PTHR30204">
    <property type="entry name" value="REDOX-CYCLING DRUG-SENSING TRANSCRIPTIONAL ACTIVATOR SOXR"/>
    <property type="match status" value="1"/>
</dbReference>
<dbReference type="InterPro" id="IPR009061">
    <property type="entry name" value="DNA-bd_dom_put_sf"/>
</dbReference>
<keyword evidence="4" id="KW-0804">Transcription</keyword>
<evidence type="ECO:0000256" key="4">
    <source>
        <dbReference type="ARBA" id="ARBA00023163"/>
    </source>
</evidence>
<dbReference type="InterPro" id="IPR047057">
    <property type="entry name" value="MerR_fam"/>
</dbReference>
<dbReference type="InterPro" id="IPR029063">
    <property type="entry name" value="SAM-dependent_MTases_sf"/>
</dbReference>
<dbReference type="SUPFAM" id="SSF46955">
    <property type="entry name" value="Putative DNA-binding domain"/>
    <property type="match status" value="1"/>
</dbReference>
<dbReference type="GO" id="GO:0003700">
    <property type="term" value="F:DNA-binding transcription factor activity"/>
    <property type="evidence" value="ECO:0007669"/>
    <property type="project" value="InterPro"/>
</dbReference>
<gene>
    <name evidence="6" type="ORF">EDM56_11290</name>
</gene>
<feature type="domain" description="HTH merR-type" evidence="5">
    <location>
        <begin position="1"/>
        <end position="67"/>
    </location>
</feature>
<evidence type="ECO:0000256" key="2">
    <source>
        <dbReference type="ARBA" id="ARBA00023015"/>
    </source>
</evidence>
<sequence>MKIGLFAKKFNVSIDTIRYYTNLGFLIPVKKYAYYDYDQTCEDDMTFITQLKSLHFTLNEIGGILKIKRVTLLSDLEDLENFVQLLDTKKEELRREIANRYEAIANIDAIIDTVHQKKEEETETGISISFLPLLRCPVCSGSLQLKNARIHGESIMDADVTCSCGFQAEIASGILYAPNLDNSIQNRAYFYEPKTLGEVSTELIELMTKSGLFIYQRLKSYPLANKVILEPSIDTFVMLPKFLHLLQDDAMYIFCGSKREMVEKLKGKLTFINPKLKVLYIVNTSLHLPIADQSVDYIIDSLSFNDYSLFNPIFPLAKLNRHCKEDSTIIGIYSYYKNGAKSLQKMRELYPEAYPLNSEKAFIETHIKTCQFDLVETVPIGDTTQPGIYIEHHIGDERLFLEGYIAKKQRDF</sequence>
<comment type="caution">
    <text evidence="6">The sequence shown here is derived from an EMBL/GenBank/DDBJ whole genome shotgun (WGS) entry which is preliminary data.</text>
</comment>
<dbReference type="Gene3D" id="3.40.50.150">
    <property type="entry name" value="Vaccinia Virus protein VP39"/>
    <property type="match status" value="1"/>
</dbReference>
<keyword evidence="3" id="KW-0238">DNA-binding</keyword>
<dbReference type="Proteomes" id="UP000271031">
    <property type="component" value="Unassembled WGS sequence"/>
</dbReference>
<proteinExistence type="predicted"/>
<protein>
    <submittedName>
        <fullName evidence="6">MerR family transcriptional regulator</fullName>
    </submittedName>
</protein>
<dbReference type="AlphaFoldDB" id="A0A3M8DQE9"/>
<dbReference type="GO" id="GO:0003677">
    <property type="term" value="F:DNA binding"/>
    <property type="evidence" value="ECO:0007669"/>
    <property type="project" value="UniProtKB-KW"/>
</dbReference>
<dbReference type="PANTHER" id="PTHR30204:SF69">
    <property type="entry name" value="MERR-FAMILY TRANSCRIPTIONAL REGULATOR"/>
    <property type="match status" value="1"/>
</dbReference>